<protein>
    <submittedName>
        <fullName evidence="1">Uncharacterized protein</fullName>
    </submittedName>
</protein>
<gene>
    <name evidence="1" type="ORF">ABDB84_11480</name>
</gene>
<dbReference type="RefSeq" id="WP_345919869.1">
    <property type="nucleotide sequence ID" value="NZ_JBDIVE010000005.1"/>
</dbReference>
<dbReference type="Proteomes" id="UP001410394">
    <property type="component" value="Unassembled WGS sequence"/>
</dbReference>
<comment type="caution">
    <text evidence="1">The sequence shown here is derived from an EMBL/GenBank/DDBJ whole genome shotgun (WGS) entry which is preliminary data.</text>
</comment>
<organism evidence="1 2">
    <name type="scientific">Uliginosibacterium sediminicola</name>
    <dbReference type="NCBI Taxonomy" id="2024550"/>
    <lineage>
        <taxon>Bacteria</taxon>
        <taxon>Pseudomonadati</taxon>
        <taxon>Pseudomonadota</taxon>
        <taxon>Betaproteobacteria</taxon>
        <taxon>Rhodocyclales</taxon>
        <taxon>Zoogloeaceae</taxon>
        <taxon>Uliginosibacterium</taxon>
    </lineage>
</organism>
<evidence type="ECO:0000313" key="2">
    <source>
        <dbReference type="Proteomes" id="UP001410394"/>
    </source>
</evidence>
<keyword evidence="2" id="KW-1185">Reference proteome</keyword>
<name>A0ABU9YZK4_9RHOO</name>
<evidence type="ECO:0000313" key="1">
    <source>
        <dbReference type="EMBL" id="MEN3069102.1"/>
    </source>
</evidence>
<accession>A0ABU9YZK4</accession>
<dbReference type="EMBL" id="JBDIVE010000005">
    <property type="protein sequence ID" value="MEN3069102.1"/>
    <property type="molecule type" value="Genomic_DNA"/>
</dbReference>
<reference evidence="1 2" key="1">
    <citation type="journal article" date="2018" name="Int. J. Syst. Evol. Microbiol.">
        <title>Uliginosibacterium sediminicola sp. nov., isolated from freshwater sediment.</title>
        <authorList>
            <person name="Hwang W.M."/>
            <person name="Kim S.M."/>
            <person name="Kang K."/>
            <person name="Ahn T.Y."/>
        </authorList>
    </citation>
    <scope>NUCLEOTIDE SEQUENCE [LARGE SCALE GENOMIC DNA]</scope>
    <source>
        <strain evidence="1 2">M1-21</strain>
    </source>
</reference>
<proteinExistence type="predicted"/>
<sequence length="118" mass="13628">MHQKMTPCTTLKPDIHPVSMGEQHKTGFATHFRSAFTLLQHRPGTLRNRPEGHINRCLLSIFRKRLLNERAEQGYVWMAALITDEAFRKFDAQQEIVASILLNETKRFHSLPVAQTFA</sequence>